<dbReference type="RefSeq" id="WP_109958606.1">
    <property type="nucleotide sequence ID" value="NZ_CP029553.1"/>
</dbReference>
<comment type="similarity">
    <text evidence="6">Belongs to the binding-protein-dependent transport system permease family.</text>
</comment>
<feature type="domain" description="ABC transmembrane type-1" evidence="7">
    <location>
        <begin position="59"/>
        <end position="245"/>
    </location>
</feature>
<evidence type="ECO:0000256" key="2">
    <source>
        <dbReference type="ARBA" id="ARBA00022448"/>
    </source>
</evidence>
<gene>
    <name evidence="8" type="ORF">DK419_07995</name>
</gene>
<keyword evidence="5 6" id="KW-0472">Membrane</keyword>
<keyword evidence="9" id="KW-1185">Reference proteome</keyword>
<evidence type="ECO:0000256" key="1">
    <source>
        <dbReference type="ARBA" id="ARBA00004651"/>
    </source>
</evidence>
<feature type="transmembrane region" description="Helical" evidence="6">
    <location>
        <begin position="63"/>
        <end position="84"/>
    </location>
</feature>
<dbReference type="Pfam" id="PF00528">
    <property type="entry name" value="BPD_transp_1"/>
    <property type="match status" value="1"/>
</dbReference>
<protein>
    <submittedName>
        <fullName evidence="8">ABC transporter permease</fullName>
    </submittedName>
</protein>
<keyword evidence="2 6" id="KW-0813">Transport</keyword>
<sequence>MTRADRDADRAAHRAALAPLLLGLALAGLSLPEVAGLVVRVLGLQAGTPVPAGRLAWLARQHLGLALAGFVLAGGAGLALGILATRAAGERLRPTLDTLAAAAQAVPPLVVVALALPVIGFGAAPILLALAAYGLMPVMRGTVGALATVPDDVRRAATAMGLTPAQVLLRVELPLAAGPILEALRVVLVLAVATAAIGALAGAQTLGTPIVVGLQNQNTLALVQGSAAAAALAFLADAGWLAAAAGMGRLLRR</sequence>
<reference evidence="8 9" key="1">
    <citation type="submission" date="2018-05" db="EMBL/GenBank/DDBJ databases">
        <title>Complete Genome Sequence of Methylobacterium sp. 17Sr1-28.</title>
        <authorList>
            <person name="Srinivasan S."/>
        </authorList>
    </citation>
    <scope>NUCLEOTIDE SEQUENCE [LARGE SCALE GENOMIC DNA]</scope>
    <source>
        <strain evidence="8 9">17Sr1-28</strain>
    </source>
</reference>
<name>A0A2U8WL11_9HYPH</name>
<evidence type="ECO:0000259" key="7">
    <source>
        <dbReference type="PROSITE" id="PS50928"/>
    </source>
</evidence>
<dbReference type="CDD" id="cd06261">
    <property type="entry name" value="TM_PBP2"/>
    <property type="match status" value="1"/>
</dbReference>
<dbReference type="GO" id="GO:0055085">
    <property type="term" value="P:transmembrane transport"/>
    <property type="evidence" value="ECO:0007669"/>
    <property type="project" value="InterPro"/>
</dbReference>
<accession>A0A2U8WL11</accession>
<feature type="transmembrane region" description="Helical" evidence="6">
    <location>
        <begin position="183"/>
        <end position="201"/>
    </location>
</feature>
<dbReference type="InterPro" id="IPR000515">
    <property type="entry name" value="MetI-like"/>
</dbReference>
<dbReference type="KEGG" id="mtea:DK419_07995"/>
<keyword evidence="4 6" id="KW-1133">Transmembrane helix</keyword>
<dbReference type="EMBL" id="CP029553">
    <property type="protein sequence ID" value="AWN46258.1"/>
    <property type="molecule type" value="Genomic_DNA"/>
</dbReference>
<organism evidence="8 9">
    <name type="scientific">Methylobacterium terrae</name>
    <dbReference type="NCBI Taxonomy" id="2202827"/>
    <lineage>
        <taxon>Bacteria</taxon>
        <taxon>Pseudomonadati</taxon>
        <taxon>Pseudomonadota</taxon>
        <taxon>Alphaproteobacteria</taxon>
        <taxon>Hyphomicrobiales</taxon>
        <taxon>Methylobacteriaceae</taxon>
        <taxon>Methylobacterium</taxon>
    </lineage>
</organism>
<keyword evidence="3 6" id="KW-0812">Transmembrane</keyword>
<comment type="subcellular location">
    <subcellularLocation>
        <location evidence="1 6">Cell membrane</location>
        <topology evidence="1 6">Multi-pass membrane protein</topology>
    </subcellularLocation>
</comment>
<dbReference type="PANTHER" id="PTHR30177">
    <property type="entry name" value="GLYCINE BETAINE/L-PROLINE TRANSPORT SYSTEM PERMEASE PROTEIN PROW"/>
    <property type="match status" value="1"/>
</dbReference>
<dbReference type="AlphaFoldDB" id="A0A2U8WL11"/>
<evidence type="ECO:0000256" key="4">
    <source>
        <dbReference type="ARBA" id="ARBA00022989"/>
    </source>
</evidence>
<dbReference type="Proteomes" id="UP000245444">
    <property type="component" value="Chromosome"/>
</dbReference>
<evidence type="ECO:0000256" key="6">
    <source>
        <dbReference type="RuleBase" id="RU363032"/>
    </source>
</evidence>
<feature type="transmembrane region" description="Helical" evidence="6">
    <location>
        <begin position="221"/>
        <end position="243"/>
    </location>
</feature>
<evidence type="ECO:0000256" key="3">
    <source>
        <dbReference type="ARBA" id="ARBA00022692"/>
    </source>
</evidence>
<dbReference type="SUPFAM" id="SSF161098">
    <property type="entry name" value="MetI-like"/>
    <property type="match status" value="1"/>
</dbReference>
<evidence type="ECO:0000256" key="5">
    <source>
        <dbReference type="ARBA" id="ARBA00023136"/>
    </source>
</evidence>
<feature type="transmembrane region" description="Helical" evidence="6">
    <location>
        <begin position="20"/>
        <end position="43"/>
    </location>
</feature>
<dbReference type="PANTHER" id="PTHR30177:SF32">
    <property type="entry name" value="GLYCINE BETAINE UPTAKE SYSTEM PERMEASE PROTEIN YEHW"/>
    <property type="match status" value="1"/>
</dbReference>
<evidence type="ECO:0000313" key="8">
    <source>
        <dbReference type="EMBL" id="AWN46258.1"/>
    </source>
</evidence>
<dbReference type="InterPro" id="IPR051204">
    <property type="entry name" value="ABC_transp_perm/SBD"/>
</dbReference>
<dbReference type="OrthoDB" id="9801163at2"/>
<proteinExistence type="inferred from homology"/>
<dbReference type="Gene3D" id="1.10.3720.10">
    <property type="entry name" value="MetI-like"/>
    <property type="match status" value="1"/>
</dbReference>
<dbReference type="InterPro" id="IPR035906">
    <property type="entry name" value="MetI-like_sf"/>
</dbReference>
<feature type="transmembrane region" description="Helical" evidence="6">
    <location>
        <begin position="105"/>
        <end position="133"/>
    </location>
</feature>
<dbReference type="GO" id="GO:0005886">
    <property type="term" value="C:plasma membrane"/>
    <property type="evidence" value="ECO:0007669"/>
    <property type="project" value="UniProtKB-SubCell"/>
</dbReference>
<evidence type="ECO:0000313" key="9">
    <source>
        <dbReference type="Proteomes" id="UP000245444"/>
    </source>
</evidence>
<dbReference type="PROSITE" id="PS50928">
    <property type="entry name" value="ABC_TM1"/>
    <property type="match status" value="1"/>
</dbReference>